<gene>
    <name evidence="7" type="ordered locus">Mmcs_0934</name>
</gene>
<feature type="transmembrane region" description="Helical" evidence="6">
    <location>
        <begin position="333"/>
        <end position="350"/>
    </location>
</feature>
<keyword evidence="3 6" id="KW-0812">Transmembrane</keyword>
<evidence type="ECO:0000256" key="1">
    <source>
        <dbReference type="ARBA" id="ARBA00004651"/>
    </source>
</evidence>
<feature type="transmembrane region" description="Helical" evidence="6">
    <location>
        <begin position="362"/>
        <end position="382"/>
    </location>
</feature>
<evidence type="ECO:0000256" key="6">
    <source>
        <dbReference type="SAM" id="Phobius"/>
    </source>
</evidence>
<accession>A0A5Q5BFU5</accession>
<organism evidence="7">
    <name type="scientific">Mycobacterium sp. (strain MCS)</name>
    <dbReference type="NCBI Taxonomy" id="164756"/>
    <lineage>
        <taxon>Bacteria</taxon>
        <taxon>Bacillati</taxon>
        <taxon>Actinomycetota</taxon>
        <taxon>Actinomycetes</taxon>
        <taxon>Mycobacteriales</taxon>
        <taxon>Mycobacteriaceae</taxon>
        <taxon>Mycobacterium</taxon>
    </lineage>
</organism>
<feature type="transmembrane region" description="Helical" evidence="6">
    <location>
        <begin position="61"/>
        <end position="83"/>
    </location>
</feature>
<feature type="transmembrane region" description="Helical" evidence="6">
    <location>
        <begin position="297"/>
        <end position="321"/>
    </location>
</feature>
<dbReference type="InterPro" id="IPR050833">
    <property type="entry name" value="Poly_Biosynth_Transport"/>
</dbReference>
<comment type="subcellular location">
    <subcellularLocation>
        <location evidence="1">Cell membrane</location>
        <topology evidence="1">Multi-pass membrane protein</topology>
    </subcellularLocation>
</comment>
<feature type="transmembrane region" description="Helical" evidence="6">
    <location>
        <begin position="27"/>
        <end position="49"/>
    </location>
</feature>
<dbReference type="PANTHER" id="PTHR30250">
    <property type="entry name" value="PST FAMILY PREDICTED COLANIC ACID TRANSPORTER"/>
    <property type="match status" value="1"/>
</dbReference>
<protein>
    <submittedName>
        <fullName evidence="7">Polysaccharide biosynthesis protein</fullName>
    </submittedName>
</protein>
<feature type="transmembrane region" description="Helical" evidence="6">
    <location>
        <begin position="185"/>
        <end position="207"/>
    </location>
</feature>
<dbReference type="KEGG" id="mmc:Mmcs_0934"/>
<keyword evidence="5 6" id="KW-0472">Membrane</keyword>
<evidence type="ECO:0000313" key="7">
    <source>
        <dbReference type="EMBL" id="ABG07049.1"/>
    </source>
</evidence>
<name>A0A5Q5BFU5_MYCSS</name>
<proteinExistence type="predicted"/>
<feature type="transmembrane region" description="Helical" evidence="6">
    <location>
        <begin position="268"/>
        <end position="285"/>
    </location>
</feature>
<evidence type="ECO:0000256" key="5">
    <source>
        <dbReference type="ARBA" id="ARBA00023136"/>
    </source>
</evidence>
<keyword evidence="4 6" id="KW-1133">Transmembrane helix</keyword>
<sequence length="418" mass="43855">MIGLRIGVRTAKNADRKAPPIGLTSQYSWILTGRIAGATVQAIGLILVARWSGPAEFGLFAASYGIAVIAQAFTDFGLSQYIVRLRVADSSDGTIGAALRLGRRVSIVSALAGTAAVVALATHNSRYWALLLIPLWVASEKQVEAWLSVSLADGKLWQNATSLVLRRSGALLVLVVGHQAGADPISAYLAGLAGFSLLAWLCAGLIIRDVSIDHSVNARAIFRGGRHYWANSISLQAMNFDVSCVALVTSPELAGYYAAASRLTTPLRIVPTSFAAILFPAAARTRANGSRPLLRAITALTALTTVMYLGLAILLPVIVPLVLGPTFEPATDVIRIVCVGLIFAAITSQLRSLMQGWGHLRAVTLISFSSTVLSLVAVTLAAANYGAIGAGSALALSFAGQLILQVIAMAILTRSQEA</sequence>
<evidence type="ECO:0000256" key="3">
    <source>
        <dbReference type="ARBA" id="ARBA00022692"/>
    </source>
</evidence>
<evidence type="ECO:0000256" key="4">
    <source>
        <dbReference type="ARBA" id="ARBA00022989"/>
    </source>
</evidence>
<dbReference type="Pfam" id="PF01943">
    <property type="entry name" value="Polysacc_synt"/>
    <property type="match status" value="1"/>
</dbReference>
<reference evidence="7" key="1">
    <citation type="submission" date="2006-06" db="EMBL/GenBank/DDBJ databases">
        <title>Complete sequence of chromosome of Mycobacterium sp. MCS.</title>
        <authorList>
            <consortium name="US DOE Joint Genome Institute"/>
            <person name="Copeland A."/>
            <person name="Lucas S."/>
            <person name="Lapidus A."/>
            <person name="Barry K."/>
            <person name="Detter J.C."/>
            <person name="Glavina del Rio T."/>
            <person name="Hammon N."/>
            <person name="Israni S."/>
            <person name="Dalin E."/>
            <person name="Tice H."/>
            <person name="Pitluck S."/>
            <person name="Martinez M."/>
            <person name="Schmutz J."/>
            <person name="Larimer F."/>
            <person name="Land M."/>
            <person name="Hauser L."/>
            <person name="Kyrpides N."/>
            <person name="Kim E."/>
            <person name="Miller C.D."/>
            <person name="Hughes J.E."/>
            <person name="Anderson A.J."/>
            <person name="Sims R.C."/>
            <person name="Richardson P."/>
        </authorList>
    </citation>
    <scope>NUCLEOTIDE SEQUENCE [LARGE SCALE GENOMIC DNA]</scope>
    <source>
        <strain evidence="7">MCS</strain>
    </source>
</reference>
<keyword evidence="2" id="KW-1003">Cell membrane</keyword>
<feature type="transmembrane region" description="Helical" evidence="6">
    <location>
        <begin position="104"/>
        <end position="122"/>
    </location>
</feature>
<dbReference type="GO" id="GO:0005886">
    <property type="term" value="C:plasma membrane"/>
    <property type="evidence" value="ECO:0007669"/>
    <property type="project" value="UniProtKB-SubCell"/>
</dbReference>
<evidence type="ECO:0000256" key="2">
    <source>
        <dbReference type="ARBA" id="ARBA00022475"/>
    </source>
</evidence>
<dbReference type="InterPro" id="IPR002797">
    <property type="entry name" value="Polysacc_synth"/>
</dbReference>
<dbReference type="PANTHER" id="PTHR30250:SF11">
    <property type="entry name" value="O-ANTIGEN TRANSPORTER-RELATED"/>
    <property type="match status" value="1"/>
</dbReference>
<feature type="transmembrane region" description="Helical" evidence="6">
    <location>
        <begin position="388"/>
        <end position="412"/>
    </location>
</feature>
<dbReference type="AlphaFoldDB" id="A0A5Q5BFU5"/>
<feature type="transmembrane region" description="Helical" evidence="6">
    <location>
        <begin position="228"/>
        <end position="248"/>
    </location>
</feature>
<dbReference type="EMBL" id="CP000384">
    <property type="protein sequence ID" value="ABG07049.1"/>
    <property type="molecule type" value="Genomic_DNA"/>
</dbReference>